<dbReference type="AlphaFoldDB" id="A0AAP6ZXZ3"/>
<protein>
    <submittedName>
        <fullName evidence="2">Uncharacterized protein</fullName>
    </submittedName>
</protein>
<sequence>MSKEAGFKADPSINLLAVRPQAARVTRQSASSITTADSVYSVPDGMTDTDN</sequence>
<comment type="caution">
    <text evidence="2">The sequence shown here is derived from an EMBL/GenBank/DDBJ whole genome shotgun (WGS) entry which is preliminary data.</text>
</comment>
<reference evidence="2 3" key="1">
    <citation type="submission" date="2020-05" db="EMBL/GenBank/DDBJ databases">
        <title>Whole genome sequencing and identification of novel metabolites from Paenibacillus alvei strain JR949.</title>
        <authorList>
            <person name="Rajendhran J."/>
            <person name="Sree Pranav P."/>
            <person name="Mahalakshmi B."/>
            <person name="Karthikeyan R."/>
        </authorList>
    </citation>
    <scope>NUCLEOTIDE SEQUENCE [LARGE SCALE GENOMIC DNA]</scope>
    <source>
        <strain evidence="2 3">JR949</strain>
    </source>
</reference>
<organism evidence="2 3">
    <name type="scientific">Paenibacillus alvei</name>
    <name type="common">Bacillus alvei</name>
    <dbReference type="NCBI Taxonomy" id="44250"/>
    <lineage>
        <taxon>Bacteria</taxon>
        <taxon>Bacillati</taxon>
        <taxon>Bacillota</taxon>
        <taxon>Bacilli</taxon>
        <taxon>Bacillales</taxon>
        <taxon>Paenibacillaceae</taxon>
        <taxon>Paenibacillus</taxon>
    </lineage>
</organism>
<gene>
    <name evidence="2" type="ORF">HMI46_16110</name>
</gene>
<proteinExistence type="predicted"/>
<accession>A0AAP6ZXZ3</accession>
<dbReference type="Proteomes" id="UP000552038">
    <property type="component" value="Unassembled WGS sequence"/>
</dbReference>
<dbReference type="EMBL" id="JABFOR010000021">
    <property type="protein sequence ID" value="NOJ72075.1"/>
    <property type="molecule type" value="Genomic_DNA"/>
</dbReference>
<dbReference type="RefSeq" id="WP_171417571.1">
    <property type="nucleotide sequence ID" value="NZ_JABFOR010000021.1"/>
</dbReference>
<name>A0AAP6ZXZ3_PAEAL</name>
<feature type="region of interest" description="Disordered" evidence="1">
    <location>
        <begin position="24"/>
        <end position="51"/>
    </location>
</feature>
<feature type="compositionally biased region" description="Polar residues" evidence="1">
    <location>
        <begin position="26"/>
        <end position="38"/>
    </location>
</feature>
<evidence type="ECO:0000313" key="3">
    <source>
        <dbReference type="Proteomes" id="UP000552038"/>
    </source>
</evidence>
<evidence type="ECO:0000313" key="2">
    <source>
        <dbReference type="EMBL" id="NOJ72075.1"/>
    </source>
</evidence>
<evidence type="ECO:0000256" key="1">
    <source>
        <dbReference type="SAM" id="MobiDB-lite"/>
    </source>
</evidence>